<dbReference type="AlphaFoldDB" id="A0A4S4F238"/>
<evidence type="ECO:0000256" key="3">
    <source>
        <dbReference type="SAM" id="MobiDB-lite"/>
    </source>
</evidence>
<evidence type="ECO:0000256" key="4">
    <source>
        <dbReference type="SAM" id="SignalP"/>
    </source>
</evidence>
<evidence type="ECO:0000259" key="5">
    <source>
        <dbReference type="PROSITE" id="PS51473"/>
    </source>
</evidence>
<keyword evidence="7" id="KW-1185">Reference proteome</keyword>
<feature type="region of interest" description="Disordered" evidence="3">
    <location>
        <begin position="244"/>
        <end position="280"/>
    </location>
</feature>
<evidence type="ECO:0000256" key="2">
    <source>
        <dbReference type="ARBA" id="ARBA00022737"/>
    </source>
</evidence>
<dbReference type="PROSITE" id="PS51473">
    <property type="entry name" value="GNK2"/>
    <property type="match status" value="2"/>
</dbReference>
<accession>A0A4S4F238</accession>
<dbReference type="Pfam" id="PF01657">
    <property type="entry name" value="Stress-antifung"/>
    <property type="match status" value="2"/>
</dbReference>
<evidence type="ECO:0000313" key="7">
    <source>
        <dbReference type="Proteomes" id="UP000306102"/>
    </source>
</evidence>
<organism evidence="6 7">
    <name type="scientific">Camellia sinensis var. sinensis</name>
    <name type="common">China tea</name>
    <dbReference type="NCBI Taxonomy" id="542762"/>
    <lineage>
        <taxon>Eukaryota</taxon>
        <taxon>Viridiplantae</taxon>
        <taxon>Streptophyta</taxon>
        <taxon>Embryophyta</taxon>
        <taxon>Tracheophyta</taxon>
        <taxon>Spermatophyta</taxon>
        <taxon>Magnoliopsida</taxon>
        <taxon>eudicotyledons</taxon>
        <taxon>Gunneridae</taxon>
        <taxon>Pentapetalae</taxon>
        <taxon>asterids</taxon>
        <taxon>Ericales</taxon>
        <taxon>Theaceae</taxon>
        <taxon>Camellia</taxon>
    </lineage>
</organism>
<gene>
    <name evidence="6" type="ORF">TEA_022188</name>
</gene>
<reference evidence="6 7" key="1">
    <citation type="journal article" date="2018" name="Proc. Natl. Acad. Sci. U.S.A.">
        <title>Draft genome sequence of Camellia sinensis var. sinensis provides insights into the evolution of the tea genome and tea quality.</title>
        <authorList>
            <person name="Wei C."/>
            <person name="Yang H."/>
            <person name="Wang S."/>
            <person name="Zhao J."/>
            <person name="Liu C."/>
            <person name="Gao L."/>
            <person name="Xia E."/>
            <person name="Lu Y."/>
            <person name="Tai Y."/>
            <person name="She G."/>
            <person name="Sun J."/>
            <person name="Cao H."/>
            <person name="Tong W."/>
            <person name="Gao Q."/>
            <person name="Li Y."/>
            <person name="Deng W."/>
            <person name="Jiang X."/>
            <person name="Wang W."/>
            <person name="Chen Q."/>
            <person name="Zhang S."/>
            <person name="Li H."/>
            <person name="Wu J."/>
            <person name="Wang P."/>
            <person name="Li P."/>
            <person name="Shi C."/>
            <person name="Zheng F."/>
            <person name="Jian J."/>
            <person name="Huang B."/>
            <person name="Shan D."/>
            <person name="Shi M."/>
            <person name="Fang C."/>
            <person name="Yue Y."/>
            <person name="Li F."/>
            <person name="Li D."/>
            <person name="Wei S."/>
            <person name="Han B."/>
            <person name="Jiang C."/>
            <person name="Yin Y."/>
            <person name="Xia T."/>
            <person name="Zhang Z."/>
            <person name="Bennetzen J.L."/>
            <person name="Zhao S."/>
            <person name="Wan X."/>
        </authorList>
    </citation>
    <scope>NUCLEOTIDE SEQUENCE [LARGE SCALE GENOMIC DNA]</scope>
    <source>
        <strain evidence="7">cv. Shuchazao</strain>
        <tissue evidence="6">Leaf</tissue>
    </source>
</reference>
<dbReference type="FunFam" id="3.30.430.20:FF:000002">
    <property type="entry name" value="Cysteine-rich receptor-like protein kinase 10"/>
    <property type="match status" value="1"/>
</dbReference>
<dbReference type="FunFam" id="3.30.430.20:FF:000003">
    <property type="entry name" value="Cysteine-rich RLK (RECEPTOR-like protein kinase) 10"/>
    <property type="match status" value="1"/>
</dbReference>
<dbReference type="Proteomes" id="UP000306102">
    <property type="component" value="Unassembled WGS sequence"/>
</dbReference>
<feature type="chain" id="PRO_5020334988" description="Gnk2-homologous domain-containing protein" evidence="4">
    <location>
        <begin position="26"/>
        <end position="316"/>
    </location>
</feature>
<dbReference type="PANTHER" id="PTHR32099:SF105">
    <property type="entry name" value="CYSTEINE-RICH REPEAT SECRETORY PROTEIN 1"/>
    <property type="match status" value="1"/>
</dbReference>
<keyword evidence="1 4" id="KW-0732">Signal</keyword>
<feature type="domain" description="Gnk2-homologous" evidence="5">
    <location>
        <begin position="138"/>
        <end position="245"/>
    </location>
</feature>
<evidence type="ECO:0000256" key="1">
    <source>
        <dbReference type="ARBA" id="ARBA00022729"/>
    </source>
</evidence>
<evidence type="ECO:0000313" key="6">
    <source>
        <dbReference type="EMBL" id="THG23533.1"/>
    </source>
</evidence>
<keyword evidence="2" id="KW-0677">Repeat</keyword>
<feature type="signal peptide" evidence="4">
    <location>
        <begin position="1"/>
        <end position="25"/>
    </location>
</feature>
<comment type="caution">
    <text evidence="6">The sequence shown here is derived from an EMBL/GenBank/DDBJ whole genome shotgun (WGS) entry which is preliminary data.</text>
</comment>
<dbReference type="CDD" id="cd23509">
    <property type="entry name" value="Gnk2-like"/>
    <property type="match status" value="2"/>
</dbReference>
<dbReference type="EMBL" id="SDRB02000259">
    <property type="protein sequence ID" value="THG23533.1"/>
    <property type="molecule type" value="Genomic_DNA"/>
</dbReference>
<dbReference type="PANTHER" id="PTHR32099">
    <property type="entry name" value="CYSTEINE-RICH REPEAT SECRETORY PROTEIN"/>
    <property type="match status" value="1"/>
</dbReference>
<dbReference type="InterPro" id="IPR002902">
    <property type="entry name" value="GNK2"/>
</dbReference>
<sequence>MMKSFNTVLFLSILICLLGLTTTKASPNYLYTQCPNTTTYTPNSTYQSNLNTLFSVLASKSTTINGFYNFTAGLSPPDIAYGLFLCRGDVSTQICQDCVATATKEVVQNCPNSKAVTIWYDECMLRYSNKSIFSISDHSFGLILVNTENINDPKSFTNLLGKVMDDVATRASNGVSGKKFATREADFSALQKLYGLAQCTPDLTTFDCNSCLRDAISSFPDCCDGRRGGRVLFPSCNVRLKLKRKGGGRGRGRGRERENKKEEESCEPRRPPSSPHPKLVAVAAAPTAISASASSSPSSPSSSSSLFLLLLPSSDL</sequence>
<protein>
    <recommendedName>
        <fullName evidence="5">Gnk2-homologous domain-containing protein</fullName>
    </recommendedName>
</protein>
<proteinExistence type="predicted"/>
<dbReference type="Gene3D" id="3.30.430.20">
    <property type="entry name" value="Gnk2 domain, C-X8-C-X2-C motif"/>
    <property type="match status" value="2"/>
</dbReference>
<name>A0A4S4F238_CAMSN</name>
<feature type="domain" description="Gnk2-homologous" evidence="5">
    <location>
        <begin position="28"/>
        <end position="132"/>
    </location>
</feature>
<feature type="compositionally biased region" description="Basic and acidic residues" evidence="3">
    <location>
        <begin position="253"/>
        <end position="270"/>
    </location>
</feature>
<dbReference type="InterPro" id="IPR038408">
    <property type="entry name" value="GNK2_sf"/>
</dbReference>